<feature type="region of interest" description="Disordered" evidence="1">
    <location>
        <begin position="408"/>
        <end position="433"/>
    </location>
</feature>
<dbReference type="CDD" id="cd07389">
    <property type="entry name" value="MPP_PhoD"/>
    <property type="match status" value="1"/>
</dbReference>
<dbReference type="AlphaFoldDB" id="A0A0J9ERP4"/>
<name>A0A0J9ERP4_AJEDA</name>
<dbReference type="InterPro" id="IPR038607">
    <property type="entry name" value="PhoD-like_sf"/>
</dbReference>
<feature type="domain" description="PhoD-like phosphatase metallophosphatase" evidence="2">
    <location>
        <begin position="217"/>
        <end position="313"/>
    </location>
</feature>
<accession>A0A0J9ERP4</accession>
<dbReference type="PANTHER" id="PTHR43606:SF7">
    <property type="entry name" value="PHOSPHATASE, PUTATIVE (AFU_ORTHOLOGUE AFUA_6G08710)-RELATED"/>
    <property type="match status" value="1"/>
</dbReference>
<dbReference type="Gene3D" id="3.60.21.70">
    <property type="entry name" value="PhoD-like phosphatase"/>
    <property type="match status" value="1"/>
</dbReference>
<evidence type="ECO:0000256" key="1">
    <source>
        <dbReference type="SAM" id="MobiDB-lite"/>
    </source>
</evidence>
<dbReference type="Proteomes" id="UP000007802">
    <property type="component" value="Unassembled WGS sequence"/>
</dbReference>
<dbReference type="InterPro" id="IPR029052">
    <property type="entry name" value="Metallo-depent_PP-like"/>
</dbReference>
<feature type="domain" description="Phospholipase D N-terminal" evidence="3">
    <location>
        <begin position="63"/>
        <end position="148"/>
    </location>
</feature>
<evidence type="ECO:0000313" key="4">
    <source>
        <dbReference type="EMBL" id="KMW68731.1"/>
    </source>
</evidence>
<evidence type="ECO:0000259" key="3">
    <source>
        <dbReference type="Pfam" id="PF16655"/>
    </source>
</evidence>
<feature type="domain" description="PhoD-like phosphatase metallophosphatase" evidence="2">
    <location>
        <begin position="317"/>
        <end position="425"/>
    </location>
</feature>
<dbReference type="InterPro" id="IPR052900">
    <property type="entry name" value="Phospholipid_Metab_Enz"/>
</dbReference>
<dbReference type="SUPFAM" id="SSF56300">
    <property type="entry name" value="Metallo-dependent phosphatases"/>
    <property type="match status" value="1"/>
</dbReference>
<dbReference type="Pfam" id="PF16655">
    <property type="entry name" value="PhoD_N"/>
    <property type="match status" value="1"/>
</dbReference>
<gene>
    <name evidence="4" type="ORF">BDDG_13004</name>
</gene>
<dbReference type="InterPro" id="IPR032093">
    <property type="entry name" value="PhoD_N"/>
</dbReference>
<evidence type="ECO:0008006" key="5">
    <source>
        <dbReference type="Google" id="ProtNLM"/>
    </source>
</evidence>
<protein>
    <recommendedName>
        <fullName evidence="5">PhoD-like phosphatase metallophosphatase domain-containing protein</fullName>
    </recommendedName>
</protein>
<dbReference type="PANTHER" id="PTHR43606">
    <property type="entry name" value="PHOSPHATASE, PUTATIVE (AFU_ORTHOLOGUE AFUA_6G08710)-RELATED"/>
    <property type="match status" value="1"/>
</dbReference>
<dbReference type="Pfam" id="PF09423">
    <property type="entry name" value="PhoD"/>
    <property type="match status" value="2"/>
</dbReference>
<organism evidence="4">
    <name type="scientific">Ajellomyces dermatitidis (strain ATCC 18188 / CBS 674.68)</name>
    <name type="common">Blastomyces dermatitidis</name>
    <dbReference type="NCBI Taxonomy" id="653446"/>
    <lineage>
        <taxon>Eukaryota</taxon>
        <taxon>Fungi</taxon>
        <taxon>Dikarya</taxon>
        <taxon>Ascomycota</taxon>
        <taxon>Pezizomycotina</taxon>
        <taxon>Eurotiomycetes</taxon>
        <taxon>Eurotiomycetidae</taxon>
        <taxon>Onygenales</taxon>
        <taxon>Ajellomycetaceae</taxon>
        <taxon>Blastomyces</taxon>
    </lineage>
</organism>
<dbReference type="InterPro" id="IPR018946">
    <property type="entry name" value="PhoD-like_MPP"/>
</dbReference>
<sequence>MAFLELAMAGLSLSPITSASFSYNLNYRSHSHNHPDMGIAINKVHKRNVPSSPFNPEDLYFTHSVASGDPYSNSVIQWTCVSPMNKSSDSNVAVSGTAPLYDHGNDRYVSVSTAPVCVEHKVARDGMMRKVVTGREVWTSSDVDYTVKPRDFSMPTVMLPVKTMPITLSILVTISTSTKRASTMLFNGEYQTIPILKCLAIKVATDGAGSWIASHSLRITIPKLPWITIWDDHEAKNNIWKAGSSKMNNTEESFIKAGGISINQVKANAVRAHFEWMPIRQVDMDETLRIWRNFEIGDLFSHIMLDTRVYDGSLRESAKRKAKWRIVGQQVLISNITYTDGREETPYNADAWDGYRARKNRILSTILDNEINNTIFLAGDTHASNVSDLVYTGHGEYDPKSGSGAIGVEFGGSGVTSPEPVGQNGTFAKGAEK</sequence>
<dbReference type="OrthoDB" id="9992270at2759"/>
<reference evidence="4" key="1">
    <citation type="submission" date="2010-03" db="EMBL/GenBank/DDBJ databases">
        <title>Annotation of Blastomyces dermatitidis strain ATCC 18188.</title>
        <authorList>
            <consortium name="The Broad Institute Genome Sequencing Platform"/>
            <consortium name="Broad Institute Genome Sequencing Center for Infectious Disease."/>
            <person name="Cuomo C."/>
            <person name="Klein B."/>
            <person name="Sullivan T."/>
            <person name="Heitman J."/>
            <person name="Young S."/>
            <person name="Zeng Q."/>
            <person name="Gargeya S."/>
            <person name="Alvarado L."/>
            <person name="Berlin A.M."/>
            <person name="Chapman S.B."/>
            <person name="Chen Z."/>
            <person name="Freedman E."/>
            <person name="Gellesch M."/>
            <person name="Goldberg J."/>
            <person name="Griggs A."/>
            <person name="Gujja S."/>
            <person name="Heilman E."/>
            <person name="Heiman D."/>
            <person name="Howarth C."/>
            <person name="Mehta T."/>
            <person name="Neiman D."/>
            <person name="Pearson M."/>
            <person name="Roberts A."/>
            <person name="Saif S."/>
            <person name="Shea T."/>
            <person name="Shenoy N."/>
            <person name="Sisk P."/>
            <person name="Stolte C."/>
            <person name="Sykes S."/>
            <person name="White J."/>
            <person name="Yandava C."/>
            <person name="Haas B."/>
            <person name="Nusbaum C."/>
            <person name="Birren B."/>
        </authorList>
    </citation>
    <scope>NUCLEOTIDE SEQUENCE</scope>
    <source>
        <strain evidence="4">ATCC 18188</strain>
    </source>
</reference>
<dbReference type="Gene3D" id="2.60.40.380">
    <property type="entry name" value="Purple acid phosphatase-like, N-terminal"/>
    <property type="match status" value="1"/>
</dbReference>
<proteinExistence type="predicted"/>
<evidence type="ECO:0000259" key="2">
    <source>
        <dbReference type="Pfam" id="PF09423"/>
    </source>
</evidence>
<dbReference type="EMBL" id="GG749505">
    <property type="protein sequence ID" value="KMW68731.1"/>
    <property type="molecule type" value="Genomic_DNA"/>
</dbReference>